<keyword evidence="2" id="KW-1133">Transmembrane helix</keyword>
<evidence type="ECO:0000313" key="4">
    <source>
        <dbReference type="EMBL" id="SMF28741.1"/>
    </source>
</evidence>
<keyword evidence="2" id="KW-0812">Transmembrane</keyword>
<protein>
    <submittedName>
        <fullName evidence="4">Uncharacterized protein</fullName>
    </submittedName>
</protein>
<feature type="chain" id="PRO_5013209752" evidence="3">
    <location>
        <begin position="22"/>
        <end position="409"/>
    </location>
</feature>
<evidence type="ECO:0000256" key="2">
    <source>
        <dbReference type="SAM" id="Phobius"/>
    </source>
</evidence>
<dbReference type="AlphaFoldDB" id="A0A1Y6BV23"/>
<evidence type="ECO:0000256" key="3">
    <source>
        <dbReference type="SAM" id="SignalP"/>
    </source>
</evidence>
<keyword evidence="2" id="KW-0472">Membrane</keyword>
<proteinExistence type="predicted"/>
<keyword evidence="5" id="KW-1185">Reference proteome</keyword>
<name>A0A1Y6BV23_9BACT</name>
<accession>A0A1Y6BV23</accession>
<dbReference type="RefSeq" id="WP_132319450.1">
    <property type="nucleotide sequence ID" value="NZ_FWZT01000009.1"/>
</dbReference>
<sequence>MKRLRWILTACLLLASPYSLAVDAQRQFNILSNIEQHTAQLKQDMTTQTNDKDIIALRDFHRQVLKTSEVDPTQGQWKGDFVRSLKDRRSVEGNWSQIKKILAGYPQGVGFKPYQQAVEQYLTHRKDGSYDESIRLAQGTHFQSLYRNLLKGMKHSQDSKKTLDEEQLAAYVLNLRDLLQDLEKMSQPPPEKLEPNVAMSLSAKSGIRDNPRNADKAGDMADSKAMFLVFGFLLCVLVLGLGVYKRLQQDAPPRAVVIKKSELGSPESASKPAAARKTSSKTTRLPKSYSLKVECIHRLSDQSFQNSLLQCLKPLDPHSSEYASSKNIILTRVNGIITDISQCRDDDWEDLRTHLKANFKTLQSYVKALRTGPEISQANTSIIAAFRLILGVLRDLGQDLKQNTGDTAA</sequence>
<feature type="signal peptide" evidence="3">
    <location>
        <begin position="1"/>
        <end position="21"/>
    </location>
</feature>
<reference evidence="5" key="1">
    <citation type="submission" date="2017-04" db="EMBL/GenBank/DDBJ databases">
        <authorList>
            <person name="Varghese N."/>
            <person name="Submissions S."/>
        </authorList>
    </citation>
    <scope>NUCLEOTIDE SEQUENCE [LARGE SCALE GENOMIC DNA]</scope>
    <source>
        <strain evidence="5">RKEM611</strain>
    </source>
</reference>
<evidence type="ECO:0000256" key="1">
    <source>
        <dbReference type="SAM" id="MobiDB-lite"/>
    </source>
</evidence>
<feature type="region of interest" description="Disordered" evidence="1">
    <location>
        <begin position="262"/>
        <end position="283"/>
    </location>
</feature>
<gene>
    <name evidence="4" type="ORF">SAMN06296036_10940</name>
</gene>
<dbReference type="Proteomes" id="UP000192907">
    <property type="component" value="Unassembled WGS sequence"/>
</dbReference>
<organism evidence="4 5">
    <name type="scientific">Pseudobacteriovorax antillogorgiicola</name>
    <dbReference type="NCBI Taxonomy" id="1513793"/>
    <lineage>
        <taxon>Bacteria</taxon>
        <taxon>Pseudomonadati</taxon>
        <taxon>Bdellovibrionota</taxon>
        <taxon>Oligoflexia</taxon>
        <taxon>Oligoflexales</taxon>
        <taxon>Pseudobacteriovoracaceae</taxon>
        <taxon>Pseudobacteriovorax</taxon>
    </lineage>
</organism>
<feature type="transmembrane region" description="Helical" evidence="2">
    <location>
        <begin position="225"/>
        <end position="244"/>
    </location>
</feature>
<evidence type="ECO:0000313" key="5">
    <source>
        <dbReference type="Proteomes" id="UP000192907"/>
    </source>
</evidence>
<dbReference type="EMBL" id="FWZT01000009">
    <property type="protein sequence ID" value="SMF28741.1"/>
    <property type="molecule type" value="Genomic_DNA"/>
</dbReference>
<keyword evidence="3" id="KW-0732">Signal</keyword>